<dbReference type="PANTHER" id="PTHR11732">
    <property type="entry name" value="ALDO/KETO REDUCTASE"/>
    <property type="match status" value="1"/>
</dbReference>
<feature type="binding site" evidence="2">
    <location>
        <position position="111"/>
    </location>
    <ligand>
        <name>substrate</name>
    </ligand>
</feature>
<dbReference type="InterPro" id="IPR036812">
    <property type="entry name" value="NAD(P)_OxRdtase_dom_sf"/>
</dbReference>
<evidence type="ECO:0000259" key="4">
    <source>
        <dbReference type="Pfam" id="PF00248"/>
    </source>
</evidence>
<accession>A0A8S1HJM3</accession>
<dbReference type="Gene3D" id="3.20.20.100">
    <property type="entry name" value="NADP-dependent oxidoreductase domain"/>
    <property type="match status" value="1"/>
</dbReference>
<proteinExistence type="predicted"/>
<dbReference type="GO" id="GO:0016491">
    <property type="term" value="F:oxidoreductase activity"/>
    <property type="evidence" value="ECO:0007669"/>
    <property type="project" value="InterPro"/>
</dbReference>
<evidence type="ECO:0000256" key="2">
    <source>
        <dbReference type="PIRSR" id="PIRSR000097-2"/>
    </source>
</evidence>
<evidence type="ECO:0000313" key="6">
    <source>
        <dbReference type="Proteomes" id="UP000835052"/>
    </source>
</evidence>
<evidence type="ECO:0000256" key="1">
    <source>
        <dbReference type="PIRSR" id="PIRSR000097-1"/>
    </source>
</evidence>
<organism evidence="5 6">
    <name type="scientific">Caenorhabditis auriculariae</name>
    <dbReference type="NCBI Taxonomy" id="2777116"/>
    <lineage>
        <taxon>Eukaryota</taxon>
        <taxon>Metazoa</taxon>
        <taxon>Ecdysozoa</taxon>
        <taxon>Nematoda</taxon>
        <taxon>Chromadorea</taxon>
        <taxon>Rhabditida</taxon>
        <taxon>Rhabditina</taxon>
        <taxon>Rhabditomorpha</taxon>
        <taxon>Rhabditoidea</taxon>
        <taxon>Rhabditidae</taxon>
        <taxon>Peloderinae</taxon>
        <taxon>Caenorhabditis</taxon>
    </lineage>
</organism>
<name>A0A8S1HJM3_9PELO</name>
<feature type="active site" description="Proton donor" evidence="1">
    <location>
        <position position="49"/>
    </location>
</feature>
<dbReference type="OrthoDB" id="416253at2759"/>
<dbReference type="AlphaFoldDB" id="A0A8S1HJM3"/>
<feature type="domain" description="NADP-dependent oxidoreductase" evidence="4">
    <location>
        <begin position="15"/>
        <end position="295"/>
    </location>
</feature>
<sequence length="330" mass="37245">MESVKLNTGAELPLLGLGTWQAKDATELTVALRTALDNGYRLIDTAFLYQNESVIGQVLHEYISSGKIKREELFITSKLTFTAHAPEDVEKCVEQQLSALQLDYIDLYLIHTPCPFQRQEGSFLPEIKDGQFVPVLIPHIETWKALEKLFHAGKLRALGVSNFNGRQLQELYDAVEVKPSNQQVECHIYWPQKELHDLCKKLNVSFTAYAPLGSPGRKAARPDGVWPEGDPLVDPVVVSLASHYHKTPAQILLRHLIQRGISVIPKSVNPDRVIENISVFDFKLTDEDIHKLDAVETRVRLFVADFLSKHPYFPHDDLSSSSIKPKPTIH</sequence>
<dbReference type="FunFam" id="3.20.20.100:FF:000029">
    <property type="entry name" value="Aldo-keto reductase"/>
    <property type="match status" value="1"/>
</dbReference>
<protein>
    <recommendedName>
        <fullName evidence="4">NADP-dependent oxidoreductase domain-containing protein</fullName>
    </recommendedName>
</protein>
<keyword evidence="6" id="KW-1185">Reference proteome</keyword>
<dbReference type="PRINTS" id="PR00069">
    <property type="entry name" value="ALDKETRDTASE"/>
</dbReference>
<dbReference type="SUPFAM" id="SSF51430">
    <property type="entry name" value="NAD(P)-linked oxidoreductase"/>
    <property type="match status" value="1"/>
</dbReference>
<evidence type="ECO:0000313" key="5">
    <source>
        <dbReference type="EMBL" id="CAD6193440.1"/>
    </source>
</evidence>
<dbReference type="InterPro" id="IPR020471">
    <property type="entry name" value="AKR"/>
</dbReference>
<dbReference type="InterPro" id="IPR018170">
    <property type="entry name" value="Aldo/ket_reductase_CS"/>
</dbReference>
<dbReference type="EMBL" id="CAJGYM010000035">
    <property type="protein sequence ID" value="CAD6193440.1"/>
    <property type="molecule type" value="Genomic_DNA"/>
</dbReference>
<evidence type="ECO:0000256" key="3">
    <source>
        <dbReference type="PIRSR" id="PIRSR000097-3"/>
    </source>
</evidence>
<comment type="caution">
    <text evidence="5">The sequence shown here is derived from an EMBL/GenBank/DDBJ whole genome shotgun (WGS) entry which is preliminary data.</text>
</comment>
<reference evidence="5" key="1">
    <citation type="submission" date="2020-10" db="EMBL/GenBank/DDBJ databases">
        <authorList>
            <person name="Kikuchi T."/>
        </authorList>
    </citation>
    <scope>NUCLEOTIDE SEQUENCE</scope>
    <source>
        <strain evidence="5">NKZ352</strain>
    </source>
</reference>
<dbReference type="InterPro" id="IPR023210">
    <property type="entry name" value="NADP_OxRdtase_dom"/>
</dbReference>
<dbReference type="Pfam" id="PF00248">
    <property type="entry name" value="Aldo_ket_red"/>
    <property type="match status" value="1"/>
</dbReference>
<gene>
    <name evidence="5" type="ORF">CAUJ_LOCUS9359</name>
</gene>
<feature type="site" description="Lowers pKa of active site Tyr" evidence="3">
    <location>
        <position position="78"/>
    </location>
</feature>
<dbReference type="PROSITE" id="PS00798">
    <property type="entry name" value="ALDOKETO_REDUCTASE_1"/>
    <property type="match status" value="1"/>
</dbReference>
<dbReference type="Proteomes" id="UP000835052">
    <property type="component" value="Unassembled WGS sequence"/>
</dbReference>
<dbReference type="PIRSF" id="PIRSF000097">
    <property type="entry name" value="AKR"/>
    <property type="match status" value="1"/>
</dbReference>